<dbReference type="PRINTS" id="PR01854">
    <property type="entry name" value="BR22PROTEIN"/>
</dbReference>
<sequence length="244" mass="28446">MAPFKKFAKTTGKHIAKNTNQARKQQPGFKNKKPKWVPEGKIFHGSVQEGQGFAFKRKQKAQHAYNKLLRKEASGKPVKTAFEQEYPEHLKHLYQAEADQLRKEDQINRLRRRKAPPTEQASGEDRPSSHTEPQPSSSPGPRLPQPALEEPSGLNPSKKKMRKLTSYQKTREEYESAMEQRAKKKEEALRNKQQREEALKVYKEKKMQTYQMLCKKTRKGQPNLNLQMEYLLQKIHNKTQNQAK</sequence>
<dbReference type="OrthoDB" id="5377144at2759"/>
<dbReference type="Pfam" id="PF08524">
    <property type="entry name" value="rRNA_processing"/>
    <property type="match status" value="1"/>
</dbReference>
<proteinExistence type="predicted"/>
<evidence type="ECO:0000313" key="3">
    <source>
        <dbReference type="Proteomes" id="UP001152803"/>
    </source>
</evidence>
<protein>
    <recommendedName>
        <fullName evidence="4">Thyroid transcription factor 1-associated protein 26</fullName>
    </recommendedName>
</protein>
<dbReference type="PANTHER" id="PTHR15657">
    <property type="entry name" value="THYROID TRANSCRIPTION FACTOR 1-ASSOCIATED PROTEIN 26"/>
    <property type="match status" value="1"/>
</dbReference>
<dbReference type="Proteomes" id="UP001152803">
    <property type="component" value="Unassembled WGS sequence"/>
</dbReference>
<organism evidence="2 3">
    <name type="scientific">Conger conger</name>
    <name type="common">Conger eel</name>
    <name type="synonym">Muraena conger</name>
    <dbReference type="NCBI Taxonomy" id="82655"/>
    <lineage>
        <taxon>Eukaryota</taxon>
        <taxon>Metazoa</taxon>
        <taxon>Chordata</taxon>
        <taxon>Craniata</taxon>
        <taxon>Vertebrata</taxon>
        <taxon>Euteleostomi</taxon>
        <taxon>Actinopterygii</taxon>
        <taxon>Neopterygii</taxon>
        <taxon>Teleostei</taxon>
        <taxon>Anguilliformes</taxon>
        <taxon>Congridae</taxon>
        <taxon>Conger</taxon>
    </lineage>
</organism>
<dbReference type="InterPro" id="IPR013730">
    <property type="entry name" value="Fyv7/TAP26"/>
</dbReference>
<reference evidence="2" key="1">
    <citation type="journal article" date="2023" name="Science">
        <title>Genome structures resolve the early diversification of teleost fishes.</title>
        <authorList>
            <person name="Parey E."/>
            <person name="Louis A."/>
            <person name="Montfort J."/>
            <person name="Bouchez O."/>
            <person name="Roques C."/>
            <person name="Iampietro C."/>
            <person name="Lluch J."/>
            <person name="Castinel A."/>
            <person name="Donnadieu C."/>
            <person name="Desvignes T."/>
            <person name="Floi Bucao C."/>
            <person name="Jouanno E."/>
            <person name="Wen M."/>
            <person name="Mejri S."/>
            <person name="Dirks R."/>
            <person name="Jansen H."/>
            <person name="Henkel C."/>
            <person name="Chen W.J."/>
            <person name="Zahm M."/>
            <person name="Cabau C."/>
            <person name="Klopp C."/>
            <person name="Thompson A.W."/>
            <person name="Robinson-Rechavi M."/>
            <person name="Braasch I."/>
            <person name="Lecointre G."/>
            <person name="Bobe J."/>
            <person name="Postlethwait J.H."/>
            <person name="Berthelot C."/>
            <person name="Roest Crollius H."/>
            <person name="Guiguen Y."/>
        </authorList>
    </citation>
    <scope>NUCLEOTIDE SEQUENCE</scope>
    <source>
        <strain evidence="2">Concon-B</strain>
    </source>
</reference>
<dbReference type="EMBL" id="JAFJMO010000019">
    <property type="protein sequence ID" value="KAJ8249972.1"/>
    <property type="molecule type" value="Genomic_DNA"/>
</dbReference>
<feature type="compositionally biased region" description="Basic and acidic residues" evidence="1">
    <location>
        <begin position="99"/>
        <end position="108"/>
    </location>
</feature>
<dbReference type="AlphaFoldDB" id="A0A9Q1CVY9"/>
<dbReference type="GO" id="GO:0005634">
    <property type="term" value="C:nucleus"/>
    <property type="evidence" value="ECO:0007669"/>
    <property type="project" value="TreeGrafter"/>
</dbReference>
<evidence type="ECO:0008006" key="4">
    <source>
        <dbReference type="Google" id="ProtNLM"/>
    </source>
</evidence>
<keyword evidence="3" id="KW-1185">Reference proteome</keyword>
<accession>A0A9Q1CVY9</accession>
<evidence type="ECO:0000256" key="1">
    <source>
        <dbReference type="SAM" id="MobiDB-lite"/>
    </source>
</evidence>
<gene>
    <name evidence="2" type="ORF">COCON_G00231880</name>
</gene>
<evidence type="ECO:0000313" key="2">
    <source>
        <dbReference type="EMBL" id="KAJ8249972.1"/>
    </source>
</evidence>
<comment type="caution">
    <text evidence="2">The sequence shown here is derived from an EMBL/GenBank/DDBJ whole genome shotgun (WGS) entry which is preliminary data.</text>
</comment>
<feature type="compositionally biased region" description="Basic residues" evidence="1">
    <location>
        <begin position="1"/>
        <end position="16"/>
    </location>
</feature>
<feature type="region of interest" description="Disordered" evidence="1">
    <location>
        <begin position="93"/>
        <end position="193"/>
    </location>
</feature>
<name>A0A9Q1CVY9_CONCO</name>
<feature type="compositionally biased region" description="Basic and acidic residues" evidence="1">
    <location>
        <begin position="169"/>
        <end position="193"/>
    </location>
</feature>
<feature type="region of interest" description="Disordered" evidence="1">
    <location>
        <begin position="1"/>
        <end position="37"/>
    </location>
</feature>
<dbReference type="PANTHER" id="PTHR15657:SF1">
    <property type="entry name" value="THYROID TRANSCRIPTION FACTOR 1-ASSOCIATED PROTEIN 26"/>
    <property type="match status" value="1"/>
</dbReference>